<evidence type="ECO:0000256" key="5">
    <source>
        <dbReference type="ARBA" id="ARBA00022833"/>
    </source>
</evidence>
<protein>
    <submittedName>
        <fullName evidence="13">ADP-ribosylation factor GTPase-activating protein AGD3</fullName>
    </submittedName>
</protein>
<evidence type="ECO:0000256" key="1">
    <source>
        <dbReference type="ARBA" id="ARBA00022468"/>
    </source>
</evidence>
<dbReference type="InterPro" id="IPR001849">
    <property type="entry name" value="PH_domain"/>
</dbReference>
<evidence type="ECO:0000259" key="11">
    <source>
        <dbReference type="PROSITE" id="PS50003"/>
    </source>
</evidence>
<dbReference type="PROSITE" id="PS50297">
    <property type="entry name" value="ANK_REP_REGION"/>
    <property type="match status" value="2"/>
</dbReference>
<dbReference type="InterPro" id="IPR038508">
    <property type="entry name" value="ArfGAP_dom_sf"/>
</dbReference>
<name>A0A1S4ARJ2_TOBAC</name>
<dbReference type="InterPro" id="IPR036770">
    <property type="entry name" value="Ankyrin_rpt-contain_sf"/>
</dbReference>
<dbReference type="SMR" id="A0A1S4ARJ2"/>
<dbReference type="SMART" id="SM00233">
    <property type="entry name" value="PH"/>
    <property type="match status" value="1"/>
</dbReference>
<feature type="compositionally biased region" description="Low complexity" evidence="10">
    <location>
        <begin position="440"/>
        <end position="452"/>
    </location>
</feature>
<dbReference type="Pfam" id="PF16746">
    <property type="entry name" value="BAR_3"/>
    <property type="match status" value="1"/>
</dbReference>
<keyword evidence="5" id="KW-0862">Zinc</keyword>
<dbReference type="PRINTS" id="PR00405">
    <property type="entry name" value="REVINTRACTNG"/>
</dbReference>
<dbReference type="Gene3D" id="2.30.29.30">
    <property type="entry name" value="Pleckstrin-homology domain (PH domain)/Phosphotyrosine-binding domain (PTB)"/>
    <property type="match status" value="1"/>
</dbReference>
<dbReference type="Gene3D" id="1.25.40.20">
    <property type="entry name" value="Ankyrin repeat-containing domain"/>
    <property type="match status" value="1"/>
</dbReference>
<dbReference type="OMA" id="KEHPDSC"/>
<evidence type="ECO:0000256" key="9">
    <source>
        <dbReference type="PROSITE-ProRule" id="PRU00288"/>
    </source>
</evidence>
<organism evidence="13">
    <name type="scientific">Nicotiana tabacum</name>
    <name type="common">Common tobacco</name>
    <dbReference type="NCBI Taxonomy" id="4097"/>
    <lineage>
        <taxon>Eukaryota</taxon>
        <taxon>Viridiplantae</taxon>
        <taxon>Streptophyta</taxon>
        <taxon>Embryophyta</taxon>
        <taxon>Tracheophyta</taxon>
        <taxon>Spermatophyta</taxon>
        <taxon>Magnoliopsida</taxon>
        <taxon>eudicotyledons</taxon>
        <taxon>Gunneridae</taxon>
        <taxon>Pentapetalae</taxon>
        <taxon>asterids</taxon>
        <taxon>lamiids</taxon>
        <taxon>Solanales</taxon>
        <taxon>Solanaceae</taxon>
        <taxon>Nicotianoideae</taxon>
        <taxon>Nicotianeae</taxon>
        <taxon>Nicotiana</taxon>
    </lineage>
</organism>
<gene>
    <name evidence="13" type="primary">LOC107800518</name>
</gene>
<dbReference type="InterPro" id="IPR004148">
    <property type="entry name" value="BAR_dom"/>
</dbReference>
<keyword evidence="4 9" id="KW-0863">Zinc-finger</keyword>
<dbReference type="AlphaFoldDB" id="A0A1S4ARJ2"/>
<keyword evidence="3" id="KW-0677">Repeat</keyword>
<dbReference type="SUPFAM" id="SSF48403">
    <property type="entry name" value="Ankyrin repeat"/>
    <property type="match status" value="1"/>
</dbReference>
<dbReference type="FunFam" id="1.10.220.150:FF:000019">
    <property type="entry name" value="ADP-ribosylation factor GTPase-activating protein AGD1"/>
    <property type="match status" value="1"/>
</dbReference>
<dbReference type="PROSITE" id="PS50003">
    <property type="entry name" value="PH_DOMAIN"/>
    <property type="match status" value="1"/>
</dbReference>
<evidence type="ECO:0000256" key="2">
    <source>
        <dbReference type="ARBA" id="ARBA00022723"/>
    </source>
</evidence>
<dbReference type="PANTHER" id="PTHR23180">
    <property type="entry name" value="CENTAURIN/ARF"/>
    <property type="match status" value="1"/>
</dbReference>
<keyword evidence="1" id="KW-0343">GTPase activation</keyword>
<accession>A0A1S4ARJ2</accession>
<dbReference type="CDD" id="cd13250">
    <property type="entry name" value="PH_ACAP"/>
    <property type="match status" value="1"/>
</dbReference>
<dbReference type="InterPro" id="IPR011993">
    <property type="entry name" value="PH-like_dom_sf"/>
</dbReference>
<sequence>MTNNSCFVVFLITEKSLNNTSAQFKTRWIRAHPSTFLYLNTWLWFAASVELVTCTYTTHHALRSYHRTKALRASCFLVFLVDKWSPKSCKAVSVINTVIVGCNDEGYNAFSTVEHVLNDRLLHLATIDIQDVKVREKFLSLRKSTRMDIAAAIEEELYNARLTFEQARFNLVGALSAVEAKKKNELLEAVGSMMDTHLRYFKQGYELLHQMEPYINQVLAYSQKARESSMYEQAALNERMQEYRRKIDQERRRSFNGSPNGDVIQPFSRSSHKLIEAVMQSAAEGKVQTIKQGYLSKRSSNLRGDWKRRFFVLDSRGMLYYYRKQLSRPSFQGSGSPLLSHRCSSPEPGSGLLSRWLSSHYHGGVHEEKTVARHTVNLLTSTIKADADQSDLRFCFRIISPTKNYTLQAESAAEQMDWIEKITGVISSLLSSHTLERHFSASPTSESSSIGSPIDHDQRATEEYTSGRDLTGRSFIRPSKSSVHILSTKIEKPVEALKRILGNDKCADCGAPGPEWASLNLGILICIECSGVHRNFGVHISKVRSLKLDVKVWEPSVITLFEALGNVFVNSIWEELLHARKTFQADEIPMRFFESEKHKQFFGKPSYADHISVKEKFIHAKYAEKRFIHKVRDTTHLLSVAEQLWEGVRANDKKAVYRLIVVYQADVNAVHGEASPGSDCSSSFNPQSENEEHCIDEFLDGCSLLHLACQTADISMVELLLQHGANINACDSRGQTPLHHSVMRGRTAIAKLLLARGANPHVADLEGKTPSHLVSELAINDVEILAHLKVANR</sequence>
<dbReference type="PaxDb" id="4097-A0A1S4ARJ2"/>
<dbReference type="PROSITE" id="PS50115">
    <property type="entry name" value="ARFGAP"/>
    <property type="match status" value="1"/>
</dbReference>
<dbReference type="InterPro" id="IPR001164">
    <property type="entry name" value="ArfGAP_dom"/>
</dbReference>
<dbReference type="InterPro" id="IPR045258">
    <property type="entry name" value="ACAP1/2/3-like"/>
</dbReference>
<dbReference type="SUPFAM" id="SSF57863">
    <property type="entry name" value="ArfGap/RecO-like zinc finger"/>
    <property type="match status" value="1"/>
</dbReference>
<dbReference type="Pfam" id="PF01412">
    <property type="entry name" value="ArfGap"/>
    <property type="match status" value="1"/>
</dbReference>
<dbReference type="KEGG" id="nta:107800518"/>
<dbReference type="OrthoDB" id="194358at2759"/>
<dbReference type="SUPFAM" id="SSF50729">
    <property type="entry name" value="PH domain-like"/>
    <property type="match status" value="1"/>
</dbReference>
<dbReference type="RefSeq" id="XP_016479190.1">
    <property type="nucleotide sequence ID" value="XM_016623704.1"/>
</dbReference>
<proteinExistence type="predicted"/>
<keyword evidence="6 8" id="KW-0040">ANK repeat</keyword>
<feature type="region of interest" description="Disordered" evidence="10">
    <location>
        <begin position="440"/>
        <end position="472"/>
    </location>
</feature>
<evidence type="ECO:0000256" key="8">
    <source>
        <dbReference type="PROSITE-ProRule" id="PRU00023"/>
    </source>
</evidence>
<dbReference type="InterPro" id="IPR037278">
    <property type="entry name" value="ARFGAP/RecO"/>
</dbReference>
<dbReference type="InterPro" id="IPR002110">
    <property type="entry name" value="Ankyrin_rpt"/>
</dbReference>
<dbReference type="InterPro" id="IPR027267">
    <property type="entry name" value="AH/BAR_dom_sf"/>
</dbReference>
<evidence type="ECO:0000256" key="6">
    <source>
        <dbReference type="ARBA" id="ARBA00023043"/>
    </source>
</evidence>
<dbReference type="PANTHER" id="PTHR23180:SF403">
    <property type="entry name" value="ADP-RIBOSYLATION FACTOR GTPASE-ACTIVATING PROTEIN AGD3-LIKE"/>
    <property type="match status" value="1"/>
</dbReference>
<dbReference type="CDD" id="cd08204">
    <property type="entry name" value="ArfGap"/>
    <property type="match status" value="1"/>
</dbReference>
<evidence type="ECO:0000313" key="13">
    <source>
        <dbReference type="RefSeq" id="XP_016479190.1"/>
    </source>
</evidence>
<feature type="domain" description="Arf-GAP" evidence="12">
    <location>
        <begin position="491"/>
        <end position="635"/>
    </location>
</feature>
<dbReference type="Pfam" id="PF00169">
    <property type="entry name" value="PH"/>
    <property type="match status" value="1"/>
</dbReference>
<dbReference type="Gene3D" id="1.10.220.150">
    <property type="entry name" value="Arf GTPase activating protein"/>
    <property type="match status" value="1"/>
</dbReference>
<dbReference type="GO" id="GO:0005096">
    <property type="term" value="F:GTPase activator activity"/>
    <property type="evidence" value="ECO:0007669"/>
    <property type="project" value="UniProtKB-KW"/>
</dbReference>
<dbReference type="STRING" id="4097.A0A1S4ARJ2"/>
<keyword evidence="2" id="KW-0479">Metal-binding</keyword>
<dbReference type="Gene3D" id="1.20.1270.60">
    <property type="entry name" value="Arfaptin homology (AH) domain/BAR domain"/>
    <property type="match status" value="1"/>
</dbReference>
<feature type="compositionally biased region" description="Basic and acidic residues" evidence="10">
    <location>
        <begin position="454"/>
        <end position="466"/>
    </location>
</feature>
<feature type="domain" description="PH" evidence="11">
    <location>
        <begin position="288"/>
        <end position="427"/>
    </location>
</feature>
<feature type="repeat" description="ANK" evidence="8">
    <location>
        <begin position="733"/>
        <end position="765"/>
    </location>
</feature>
<dbReference type="GO" id="GO:0005737">
    <property type="term" value="C:cytoplasm"/>
    <property type="evidence" value="ECO:0007669"/>
    <property type="project" value="InterPro"/>
</dbReference>
<dbReference type="Pfam" id="PF12796">
    <property type="entry name" value="Ank_2"/>
    <property type="match status" value="1"/>
</dbReference>
<dbReference type="PROSITE" id="PS50088">
    <property type="entry name" value="ANK_REPEAT"/>
    <property type="match status" value="2"/>
</dbReference>
<evidence type="ECO:0000256" key="4">
    <source>
        <dbReference type="ARBA" id="ARBA00022771"/>
    </source>
</evidence>
<evidence type="ECO:0000256" key="3">
    <source>
        <dbReference type="ARBA" id="ARBA00022737"/>
    </source>
</evidence>
<dbReference type="GO" id="GO:0008270">
    <property type="term" value="F:zinc ion binding"/>
    <property type="evidence" value="ECO:0007669"/>
    <property type="project" value="UniProtKB-KW"/>
</dbReference>
<dbReference type="SMART" id="SM00248">
    <property type="entry name" value="ANK"/>
    <property type="match status" value="2"/>
</dbReference>
<feature type="repeat" description="ANK" evidence="8">
    <location>
        <begin position="700"/>
        <end position="732"/>
    </location>
</feature>
<dbReference type="SMART" id="SM00105">
    <property type="entry name" value="ArfGap"/>
    <property type="match status" value="1"/>
</dbReference>
<evidence type="ECO:0000259" key="12">
    <source>
        <dbReference type="PROSITE" id="PS50115"/>
    </source>
</evidence>
<evidence type="ECO:0000256" key="10">
    <source>
        <dbReference type="SAM" id="MobiDB-lite"/>
    </source>
</evidence>
<keyword evidence="7" id="KW-0175">Coiled coil</keyword>
<dbReference type="SUPFAM" id="SSF103657">
    <property type="entry name" value="BAR/IMD domain-like"/>
    <property type="match status" value="1"/>
</dbReference>
<reference evidence="13" key="1">
    <citation type="submission" date="2025-08" db="UniProtKB">
        <authorList>
            <consortium name="RefSeq"/>
        </authorList>
    </citation>
    <scope>IDENTIFICATION</scope>
</reference>
<evidence type="ECO:0000256" key="7">
    <source>
        <dbReference type="ARBA" id="ARBA00023054"/>
    </source>
</evidence>